<dbReference type="GO" id="GO:1901678">
    <property type="term" value="P:iron coordination entity transport"/>
    <property type="evidence" value="ECO:0007669"/>
    <property type="project" value="UniProtKB-ARBA"/>
</dbReference>
<evidence type="ECO:0000259" key="6">
    <source>
        <dbReference type="PROSITE" id="PS50983"/>
    </source>
</evidence>
<sequence length="298" mass="31602">MNRRGFLAVASLTALLLTGCSRADVDTVPANETRVAALGLGDADTLLALGVTPVAVAPFSPEGSVAANGLEPWAEDLAKGKEITPIYNTAQGFTSQILEQVTAANPSQIIAVNQAVDDQAKASLEKIAPVTLKPTGFENWQIPWDKQVTTIAGAVGKSAEGEKLIKDTEQAFADYRAKHPELQGKKAAIVMPYAGKLGLYTSLDGRGQFIESMGLTIPKEIQGNPGSFYVDVAPENFSTLEQVDVLYVLDYQGSAEPLKTDPAFAALLPKTKFVSQDVGNAMSTPNPVSIPWALEKLS</sequence>
<reference evidence="8" key="1">
    <citation type="submission" date="2019-11" db="EMBL/GenBank/DDBJ databases">
        <title>Complete genome sequence of Corynebacterium kalinowskii 1959, a novel Corynebacterium species isolated from soil of a small paddock in Vilsendorf, Germany.</title>
        <authorList>
            <person name="Schaffert L."/>
            <person name="Ruwe M."/>
            <person name="Milse J."/>
            <person name="Hanuschka K."/>
            <person name="Ortseifen V."/>
            <person name="Droste J."/>
            <person name="Brandt D."/>
            <person name="Schlueter L."/>
            <person name="Kutter Y."/>
            <person name="Vinke S."/>
            <person name="Viehoefer P."/>
            <person name="Jacob L."/>
            <person name="Luebke N.-C."/>
            <person name="Schulte-Berndt E."/>
            <person name="Hain C."/>
            <person name="Linder M."/>
            <person name="Schmidt P."/>
            <person name="Wollenschlaeger L."/>
            <person name="Luttermann T."/>
            <person name="Thieme E."/>
            <person name="Hassa J."/>
            <person name="Haak M."/>
            <person name="Wittchen M."/>
            <person name="Mentz A."/>
            <person name="Persicke M."/>
            <person name="Busche T."/>
            <person name="Ruckert C."/>
        </authorList>
    </citation>
    <scope>NUCLEOTIDE SEQUENCE [LARGE SCALE GENOMIC DNA]</scope>
    <source>
        <strain evidence="8">1959</strain>
    </source>
</reference>
<dbReference type="PROSITE" id="PS51257">
    <property type="entry name" value="PROKAR_LIPOPROTEIN"/>
    <property type="match status" value="1"/>
</dbReference>
<feature type="domain" description="Fe/B12 periplasmic-binding" evidence="6">
    <location>
        <begin position="34"/>
        <end position="298"/>
    </location>
</feature>
<gene>
    <name evidence="7" type="primary">yfiY</name>
    <name evidence="7" type="ORF">CKALI_03150</name>
</gene>
<keyword evidence="8" id="KW-1185">Reference proteome</keyword>
<dbReference type="GO" id="GO:0030288">
    <property type="term" value="C:outer membrane-bounded periplasmic space"/>
    <property type="evidence" value="ECO:0007669"/>
    <property type="project" value="TreeGrafter"/>
</dbReference>
<proteinExistence type="inferred from homology"/>
<accession>A0A6B8VBG2</accession>
<dbReference type="Gene3D" id="3.40.50.1980">
    <property type="entry name" value="Nitrogenase molybdenum iron protein domain"/>
    <property type="match status" value="2"/>
</dbReference>
<dbReference type="RefSeq" id="WP_156191910.1">
    <property type="nucleotide sequence ID" value="NZ_CP046452.1"/>
</dbReference>
<dbReference type="InterPro" id="IPR051313">
    <property type="entry name" value="Bact_iron-sidero_bind"/>
</dbReference>
<evidence type="ECO:0000256" key="5">
    <source>
        <dbReference type="SAM" id="SignalP"/>
    </source>
</evidence>
<evidence type="ECO:0000313" key="7">
    <source>
        <dbReference type="EMBL" id="QGU01513.1"/>
    </source>
</evidence>
<evidence type="ECO:0000256" key="4">
    <source>
        <dbReference type="ARBA" id="ARBA00022729"/>
    </source>
</evidence>
<dbReference type="Pfam" id="PF01497">
    <property type="entry name" value="Peripla_BP_2"/>
    <property type="match status" value="1"/>
</dbReference>
<feature type="chain" id="PRO_5025602603" evidence="5">
    <location>
        <begin position="24"/>
        <end position="298"/>
    </location>
</feature>
<dbReference type="SUPFAM" id="SSF53807">
    <property type="entry name" value="Helical backbone' metal receptor"/>
    <property type="match status" value="1"/>
</dbReference>
<dbReference type="PROSITE" id="PS50983">
    <property type="entry name" value="FE_B12_PBP"/>
    <property type="match status" value="1"/>
</dbReference>
<dbReference type="KEGG" id="ckw:CKALI_03150"/>
<dbReference type="EMBL" id="CP046452">
    <property type="protein sequence ID" value="QGU01513.1"/>
    <property type="molecule type" value="Genomic_DNA"/>
</dbReference>
<keyword evidence="7" id="KW-0449">Lipoprotein</keyword>
<evidence type="ECO:0000256" key="1">
    <source>
        <dbReference type="ARBA" id="ARBA00004196"/>
    </source>
</evidence>
<comment type="subcellular location">
    <subcellularLocation>
        <location evidence="1">Cell envelope</location>
    </subcellularLocation>
</comment>
<evidence type="ECO:0000256" key="3">
    <source>
        <dbReference type="ARBA" id="ARBA00022448"/>
    </source>
</evidence>
<evidence type="ECO:0000313" key="8">
    <source>
        <dbReference type="Proteomes" id="UP000427071"/>
    </source>
</evidence>
<organism evidence="7 8">
    <name type="scientific">Corynebacterium kalinowskii</name>
    <dbReference type="NCBI Taxonomy" id="2675216"/>
    <lineage>
        <taxon>Bacteria</taxon>
        <taxon>Bacillati</taxon>
        <taxon>Actinomycetota</taxon>
        <taxon>Actinomycetes</taxon>
        <taxon>Mycobacteriales</taxon>
        <taxon>Corynebacteriaceae</taxon>
        <taxon>Corynebacterium</taxon>
    </lineage>
</organism>
<name>A0A6B8VBG2_9CORY</name>
<keyword evidence="4 5" id="KW-0732">Signal</keyword>
<comment type="similarity">
    <text evidence="2">Belongs to the bacterial solute-binding protein 8 family.</text>
</comment>
<dbReference type="AlphaFoldDB" id="A0A6B8VBG2"/>
<keyword evidence="3" id="KW-0813">Transport</keyword>
<dbReference type="PANTHER" id="PTHR30532">
    <property type="entry name" value="IRON III DICITRATE-BINDING PERIPLASMIC PROTEIN"/>
    <property type="match status" value="1"/>
</dbReference>
<evidence type="ECO:0000256" key="2">
    <source>
        <dbReference type="ARBA" id="ARBA00008814"/>
    </source>
</evidence>
<dbReference type="PANTHER" id="PTHR30532:SF24">
    <property type="entry name" value="FERRIC ENTEROBACTIN-BINDING PERIPLASMIC PROTEIN FEPB"/>
    <property type="match status" value="1"/>
</dbReference>
<protein>
    <submittedName>
        <fullName evidence="7">Siderophore-binding lipoprotein YfiY</fullName>
    </submittedName>
</protein>
<dbReference type="Proteomes" id="UP000427071">
    <property type="component" value="Chromosome"/>
</dbReference>
<feature type="signal peptide" evidence="5">
    <location>
        <begin position="1"/>
        <end position="23"/>
    </location>
</feature>
<dbReference type="InterPro" id="IPR002491">
    <property type="entry name" value="ABC_transptr_periplasmic_BD"/>
</dbReference>